<organism evidence="1 2">
    <name type="scientific">Plakobranchus ocellatus</name>
    <dbReference type="NCBI Taxonomy" id="259542"/>
    <lineage>
        <taxon>Eukaryota</taxon>
        <taxon>Metazoa</taxon>
        <taxon>Spiralia</taxon>
        <taxon>Lophotrochozoa</taxon>
        <taxon>Mollusca</taxon>
        <taxon>Gastropoda</taxon>
        <taxon>Heterobranchia</taxon>
        <taxon>Euthyneura</taxon>
        <taxon>Panpulmonata</taxon>
        <taxon>Sacoglossa</taxon>
        <taxon>Placobranchoidea</taxon>
        <taxon>Plakobranchidae</taxon>
        <taxon>Plakobranchus</taxon>
    </lineage>
</organism>
<evidence type="ECO:0000313" key="2">
    <source>
        <dbReference type="Proteomes" id="UP000735302"/>
    </source>
</evidence>
<dbReference type="Proteomes" id="UP000735302">
    <property type="component" value="Unassembled WGS sequence"/>
</dbReference>
<evidence type="ECO:0008006" key="3">
    <source>
        <dbReference type="Google" id="ProtNLM"/>
    </source>
</evidence>
<dbReference type="EMBL" id="BLXT01006337">
    <property type="protein sequence ID" value="GFO31068.1"/>
    <property type="molecule type" value="Genomic_DNA"/>
</dbReference>
<proteinExistence type="predicted"/>
<reference evidence="1 2" key="1">
    <citation type="journal article" date="2021" name="Elife">
        <title>Chloroplast acquisition without the gene transfer in kleptoplastic sea slugs, Plakobranchus ocellatus.</title>
        <authorList>
            <person name="Maeda T."/>
            <person name="Takahashi S."/>
            <person name="Yoshida T."/>
            <person name="Shimamura S."/>
            <person name="Takaki Y."/>
            <person name="Nagai Y."/>
            <person name="Toyoda A."/>
            <person name="Suzuki Y."/>
            <person name="Arimoto A."/>
            <person name="Ishii H."/>
            <person name="Satoh N."/>
            <person name="Nishiyama T."/>
            <person name="Hasebe M."/>
            <person name="Maruyama T."/>
            <person name="Minagawa J."/>
            <person name="Obokata J."/>
            <person name="Shigenobu S."/>
        </authorList>
    </citation>
    <scope>NUCLEOTIDE SEQUENCE [LARGE SCALE GENOMIC DNA]</scope>
</reference>
<sequence>MENDKFKISTFHLELEDRINDQCMIAHFSEEEYFALISVNRSGPPHKFAIYFTLHACDGNKCKQISYEAYAGPKRVRHPLFQNAVTTWSQFDELLRFVRDPSMDGVEADSTKIDFIQRQVQLLNTPKNQKVYNKNDLYQPFFAWYTVSTSLYNRLRSCIQLPSKSTLQNITRTAKNMKDDSLFHLFFDKQPERS</sequence>
<dbReference type="AlphaFoldDB" id="A0AAV4CHN6"/>
<keyword evidence="2" id="KW-1185">Reference proteome</keyword>
<evidence type="ECO:0000313" key="1">
    <source>
        <dbReference type="EMBL" id="GFO31068.1"/>
    </source>
</evidence>
<protein>
    <recommendedName>
        <fullName evidence="3">UDENN domain-containing protein</fullName>
    </recommendedName>
</protein>
<comment type="caution">
    <text evidence="1">The sequence shown here is derived from an EMBL/GenBank/DDBJ whole genome shotgun (WGS) entry which is preliminary data.</text>
</comment>
<accession>A0AAV4CHN6</accession>
<name>A0AAV4CHN6_9GAST</name>
<gene>
    <name evidence="1" type="ORF">PoB_005757300</name>
</gene>